<organism evidence="15 16">
    <name type="scientific">Lautropia mirabilis ATCC 51599</name>
    <dbReference type="NCBI Taxonomy" id="887898"/>
    <lineage>
        <taxon>Bacteria</taxon>
        <taxon>Pseudomonadati</taxon>
        <taxon>Pseudomonadota</taxon>
        <taxon>Betaproteobacteria</taxon>
        <taxon>Burkholderiales</taxon>
        <taxon>Burkholderiaceae</taxon>
        <taxon>Lautropia</taxon>
    </lineage>
</organism>
<keyword evidence="3" id="KW-0813">Transport</keyword>
<dbReference type="RefSeq" id="WP_005674679.1">
    <property type="nucleotide sequence ID" value="NZ_CP146288.1"/>
</dbReference>
<name>E7S001_9BURK</name>
<evidence type="ECO:0000256" key="11">
    <source>
        <dbReference type="SAM" id="MobiDB-lite"/>
    </source>
</evidence>
<keyword evidence="8 15" id="KW-0675">Receptor</keyword>
<reference evidence="15 16" key="1">
    <citation type="submission" date="2010-12" db="EMBL/GenBank/DDBJ databases">
        <authorList>
            <person name="Muzny D."/>
            <person name="Qin X."/>
            <person name="Deng J."/>
            <person name="Jiang H."/>
            <person name="Liu Y."/>
            <person name="Qu J."/>
            <person name="Song X.-Z."/>
            <person name="Zhang L."/>
            <person name="Thornton R."/>
            <person name="Coyle M."/>
            <person name="Francisco L."/>
            <person name="Jackson L."/>
            <person name="Javaid M."/>
            <person name="Korchina V."/>
            <person name="Kovar C."/>
            <person name="Mata R."/>
            <person name="Mathew T."/>
            <person name="Ngo R."/>
            <person name="Nguyen L."/>
            <person name="Nguyen N."/>
            <person name="Okwuonu G."/>
            <person name="Ongeri F."/>
            <person name="Pham C."/>
            <person name="Simmons D."/>
            <person name="Wilczek-Boney K."/>
            <person name="Hale W."/>
            <person name="Jakkamsetti A."/>
            <person name="Pham P."/>
            <person name="Ruth R."/>
            <person name="San Lucas F."/>
            <person name="Warren J."/>
            <person name="Zhang J."/>
            <person name="Zhao Z."/>
            <person name="Zhou C."/>
            <person name="Zhu D."/>
            <person name="Lee S."/>
            <person name="Bess C."/>
            <person name="Blankenburg K."/>
            <person name="Forbes L."/>
            <person name="Fu Q."/>
            <person name="Gubbala S."/>
            <person name="Hirani K."/>
            <person name="Jayaseelan J.C."/>
            <person name="Lara F."/>
            <person name="Munidasa M."/>
            <person name="Palculict T."/>
            <person name="Patil S."/>
            <person name="Pu L.-L."/>
            <person name="Saada N."/>
            <person name="Tang L."/>
            <person name="Weissenberger G."/>
            <person name="Zhu Y."/>
            <person name="Hemphill L."/>
            <person name="Shang Y."/>
            <person name="Youmans B."/>
            <person name="Ayvaz T."/>
            <person name="Ross M."/>
            <person name="Santibanez J."/>
            <person name="Aqrawi P."/>
            <person name="Gross S."/>
            <person name="Joshi V."/>
            <person name="Fowler G."/>
            <person name="Nazareth L."/>
            <person name="Reid J."/>
            <person name="Worley K."/>
            <person name="Petrosino J."/>
            <person name="Highlander S."/>
            <person name="Gibbs R."/>
        </authorList>
    </citation>
    <scope>NUCLEOTIDE SEQUENCE [LARGE SCALE GENOMIC DNA]</scope>
    <source>
        <strain evidence="15 16">ATCC 51599</strain>
    </source>
</reference>
<keyword evidence="4" id="KW-1134">Transmembrane beta strand</keyword>
<feature type="region of interest" description="Disordered" evidence="11">
    <location>
        <begin position="78"/>
        <end position="109"/>
    </location>
</feature>
<keyword evidence="5" id="KW-0812">Transmembrane</keyword>
<evidence type="ECO:0000256" key="8">
    <source>
        <dbReference type="ARBA" id="ARBA00023170"/>
    </source>
</evidence>
<dbReference type="Proteomes" id="UP000011021">
    <property type="component" value="Unassembled WGS sequence"/>
</dbReference>
<evidence type="ECO:0000256" key="2">
    <source>
        <dbReference type="ARBA" id="ARBA00009810"/>
    </source>
</evidence>
<evidence type="ECO:0000313" key="16">
    <source>
        <dbReference type="Proteomes" id="UP000011021"/>
    </source>
</evidence>
<evidence type="ECO:0000256" key="12">
    <source>
        <dbReference type="SAM" id="SignalP"/>
    </source>
</evidence>
<dbReference type="STRING" id="887898.HMPREF0551_2265"/>
<dbReference type="InterPro" id="IPR036942">
    <property type="entry name" value="Beta-barrel_TonB_sf"/>
</dbReference>
<dbReference type="eggNOG" id="COG4771">
    <property type="taxonomic scope" value="Bacteria"/>
</dbReference>
<evidence type="ECO:0000259" key="14">
    <source>
        <dbReference type="Pfam" id="PF07715"/>
    </source>
</evidence>
<dbReference type="Gene3D" id="2.40.170.20">
    <property type="entry name" value="TonB-dependent receptor, beta-barrel domain"/>
    <property type="match status" value="1"/>
</dbReference>
<dbReference type="Pfam" id="PF00593">
    <property type="entry name" value="TonB_dep_Rec_b-barrel"/>
    <property type="match status" value="1"/>
</dbReference>
<keyword evidence="16" id="KW-1185">Reference proteome</keyword>
<dbReference type="SUPFAM" id="SSF56935">
    <property type="entry name" value="Porins"/>
    <property type="match status" value="1"/>
</dbReference>
<dbReference type="GO" id="GO:0044718">
    <property type="term" value="P:siderophore transmembrane transport"/>
    <property type="evidence" value="ECO:0007669"/>
    <property type="project" value="TreeGrafter"/>
</dbReference>
<dbReference type="InterPro" id="IPR037066">
    <property type="entry name" value="Plug_dom_sf"/>
</dbReference>
<feature type="chain" id="PRO_5003221825" evidence="12">
    <location>
        <begin position="42"/>
        <end position="775"/>
    </location>
</feature>
<feature type="domain" description="TonB-dependent receptor plug" evidence="14">
    <location>
        <begin position="97"/>
        <end position="183"/>
    </location>
</feature>
<feature type="domain" description="TonB-dependent receptor-like beta-barrel" evidence="13">
    <location>
        <begin position="303"/>
        <end position="729"/>
    </location>
</feature>
<evidence type="ECO:0000313" key="15">
    <source>
        <dbReference type="EMBL" id="EFV94150.1"/>
    </source>
</evidence>
<comment type="similarity">
    <text evidence="2 10">Belongs to the TonB-dependent receptor family.</text>
</comment>
<keyword evidence="9" id="KW-0998">Cell outer membrane</keyword>
<dbReference type="Pfam" id="PF07715">
    <property type="entry name" value="Plug"/>
    <property type="match status" value="1"/>
</dbReference>
<protein>
    <submittedName>
        <fullName evidence="15">TonB-dependent receptor</fullName>
    </submittedName>
</protein>
<dbReference type="InterPro" id="IPR000531">
    <property type="entry name" value="Beta-barrel_TonB"/>
</dbReference>
<evidence type="ECO:0000256" key="1">
    <source>
        <dbReference type="ARBA" id="ARBA00004571"/>
    </source>
</evidence>
<dbReference type="PANTHER" id="PTHR30069:SF49">
    <property type="entry name" value="OUTER MEMBRANE PROTEIN C"/>
    <property type="match status" value="1"/>
</dbReference>
<evidence type="ECO:0000256" key="10">
    <source>
        <dbReference type="RuleBase" id="RU003357"/>
    </source>
</evidence>
<dbReference type="InterPro" id="IPR012910">
    <property type="entry name" value="Plug_dom"/>
</dbReference>
<evidence type="ECO:0000256" key="7">
    <source>
        <dbReference type="ARBA" id="ARBA00023136"/>
    </source>
</evidence>
<accession>E7S001</accession>
<feature type="signal peptide" evidence="12">
    <location>
        <begin position="1"/>
        <end position="41"/>
    </location>
</feature>
<sequence>MTMNKMKAARRRGDAGHRFSVARVPALLATALGALALPAWAQDAGQMGDTTQAQDETVQLPQVRVRALRLFEVQPPNMSLPGSGVTDSGKISRRRATTPDTTGLLKDMPGVDVQGAGGVSGLPVIHGLADERLRLTVDDMDLMAACANHMNPALSYIDPAKVESIRVYAGISPVSAGGDSIGGSIQVESAPPSFADPDGKPLLGGHVGTHYRSNGHGVDVSLGTHYATERLHLEYEGSYARARNYRAGNDFKPAETGREQGRVLPGDEVGSSGFRVQNHRMAAAWRSGMHLLETDFSWQNMPFQGFPNQRMDMTENRATLAGLRYRGQFSWGDLKVRLWNQRIRHRMDMGEDRYSYGTGMPMRTRASTDGATAQASWMLNERDTVRLGLEALYYQLYDWWPPVGASGGMAPNDFWNIDDGRRNRLSAYAEWERSWDARWSSVIGLRHTQVRTDAGPVRGYNGLPTWSDDASAFNSISRRRHDRHWDFSALASYEPAKGHRYEMGVARKTRSPSLYERYPWSTNTMAAGMNNFLGDGNGYLGNPDLKPEVAHTLSVSGNWHHPEDEQRWGLTVSAHLTRISDYVDAERCSASQCRSGNTTADNEFVLLRYVNQDARLLGTDVSGHWLLARSPHAGSLTLSGKLAWLHGKNLDTGGGLYNTMPANLRMGLEHRRTVGEGEWSGTLEWEGVRSKTRRSAVRNEIRTAGYGLLHLRTRYEIGQLGIDLGIENLLDRGYALPLGGAYVGQGSSMMLNTVPWGVAVPGHGRSVYVGFNYKF</sequence>
<dbReference type="AlphaFoldDB" id="E7S001"/>
<keyword evidence="6 10" id="KW-0798">TonB box</keyword>
<dbReference type="Gene3D" id="2.170.130.10">
    <property type="entry name" value="TonB-dependent receptor, plug domain"/>
    <property type="match status" value="1"/>
</dbReference>
<dbReference type="GO" id="GO:0009279">
    <property type="term" value="C:cell outer membrane"/>
    <property type="evidence" value="ECO:0007669"/>
    <property type="project" value="UniProtKB-SubCell"/>
</dbReference>
<evidence type="ECO:0000256" key="4">
    <source>
        <dbReference type="ARBA" id="ARBA00022452"/>
    </source>
</evidence>
<dbReference type="PANTHER" id="PTHR30069">
    <property type="entry name" value="TONB-DEPENDENT OUTER MEMBRANE RECEPTOR"/>
    <property type="match status" value="1"/>
</dbReference>
<dbReference type="EMBL" id="AEQP01000022">
    <property type="protein sequence ID" value="EFV94150.1"/>
    <property type="molecule type" value="Genomic_DNA"/>
</dbReference>
<dbReference type="InterPro" id="IPR039426">
    <property type="entry name" value="TonB-dep_rcpt-like"/>
</dbReference>
<evidence type="ECO:0000259" key="13">
    <source>
        <dbReference type="Pfam" id="PF00593"/>
    </source>
</evidence>
<evidence type="ECO:0000256" key="5">
    <source>
        <dbReference type="ARBA" id="ARBA00022692"/>
    </source>
</evidence>
<evidence type="ECO:0000256" key="3">
    <source>
        <dbReference type="ARBA" id="ARBA00022448"/>
    </source>
</evidence>
<dbReference type="GO" id="GO:0015344">
    <property type="term" value="F:siderophore uptake transmembrane transporter activity"/>
    <property type="evidence" value="ECO:0007669"/>
    <property type="project" value="TreeGrafter"/>
</dbReference>
<keyword evidence="7 10" id="KW-0472">Membrane</keyword>
<dbReference type="HOGENOM" id="CLU_014873_0_0_4"/>
<gene>
    <name evidence="15" type="ORF">HMPREF0551_2265</name>
</gene>
<evidence type="ECO:0000256" key="9">
    <source>
        <dbReference type="ARBA" id="ARBA00023237"/>
    </source>
</evidence>
<evidence type="ECO:0000256" key="6">
    <source>
        <dbReference type="ARBA" id="ARBA00023077"/>
    </source>
</evidence>
<comment type="subcellular location">
    <subcellularLocation>
        <location evidence="1">Cell outer membrane</location>
        <topology evidence="1">Multi-pass membrane protein</topology>
    </subcellularLocation>
</comment>
<comment type="caution">
    <text evidence="15">The sequence shown here is derived from an EMBL/GenBank/DDBJ whole genome shotgun (WGS) entry which is preliminary data.</text>
</comment>
<proteinExistence type="inferred from homology"/>
<keyword evidence="12" id="KW-0732">Signal</keyword>